<accession>A0A4P6HMF5</accession>
<proteinExistence type="predicted"/>
<dbReference type="EMBL" id="CP026538">
    <property type="protein sequence ID" value="QAZ66278.1"/>
    <property type="molecule type" value="Genomic_DNA"/>
</dbReference>
<keyword evidence="2" id="KW-1185">Reference proteome</keyword>
<dbReference type="AlphaFoldDB" id="A0A4P6HMF5"/>
<dbReference type="OrthoDB" id="5464898at2"/>
<evidence type="ECO:0000313" key="2">
    <source>
        <dbReference type="Proteomes" id="UP000293296"/>
    </source>
</evidence>
<name>A0A4P6HMF5_9BACT</name>
<reference evidence="1 2" key="1">
    <citation type="submission" date="2018-02" db="EMBL/GenBank/DDBJ databases">
        <title>Genome sequence of Desulfovibrio carbinolicus DSM 3852.</title>
        <authorList>
            <person name="Wilbanks E."/>
            <person name="Skennerton C.T."/>
            <person name="Orphan V.J."/>
        </authorList>
    </citation>
    <scope>NUCLEOTIDE SEQUENCE [LARGE SCALE GENOMIC DNA]</scope>
    <source>
        <strain evidence="1 2">DSM 3852</strain>
    </source>
</reference>
<protein>
    <submittedName>
        <fullName evidence="1">Uncharacterized protein</fullName>
    </submittedName>
</protein>
<gene>
    <name evidence="1" type="ORF">C3Y92_03080</name>
</gene>
<dbReference type="KEGG" id="dcb:C3Y92_03080"/>
<evidence type="ECO:0000313" key="1">
    <source>
        <dbReference type="EMBL" id="QAZ66278.1"/>
    </source>
</evidence>
<sequence length="153" mass="16334">MHATPAQMLQKHKLFSKLSGQVVWNLAEEAGAGEGQLDAFMDFFEAQKARAVALLEALARDPDGWLILELDDPATACPACARLAGLAVPANHPELLDYLPPFGLGCRLTGRPGIPDRQQAAADLPPPPVHKLCCDARPLTRLLAELPDAADAP</sequence>
<dbReference type="RefSeq" id="WP_129349404.1">
    <property type="nucleotide sequence ID" value="NZ_CP026538.1"/>
</dbReference>
<dbReference type="Proteomes" id="UP000293296">
    <property type="component" value="Chromosome"/>
</dbReference>
<organism evidence="1 2">
    <name type="scientific">Solidesulfovibrio carbinolicus</name>
    <dbReference type="NCBI Taxonomy" id="296842"/>
    <lineage>
        <taxon>Bacteria</taxon>
        <taxon>Pseudomonadati</taxon>
        <taxon>Thermodesulfobacteriota</taxon>
        <taxon>Desulfovibrionia</taxon>
        <taxon>Desulfovibrionales</taxon>
        <taxon>Desulfovibrionaceae</taxon>
        <taxon>Solidesulfovibrio</taxon>
    </lineage>
</organism>